<evidence type="ECO:0000313" key="2">
    <source>
        <dbReference type="Proteomes" id="UP001341840"/>
    </source>
</evidence>
<protein>
    <submittedName>
        <fullName evidence="1">Uncharacterized protein</fullName>
    </submittedName>
</protein>
<keyword evidence="2" id="KW-1185">Reference proteome</keyword>
<organism evidence="1 2">
    <name type="scientific">Stylosanthes scabra</name>
    <dbReference type="NCBI Taxonomy" id="79078"/>
    <lineage>
        <taxon>Eukaryota</taxon>
        <taxon>Viridiplantae</taxon>
        <taxon>Streptophyta</taxon>
        <taxon>Embryophyta</taxon>
        <taxon>Tracheophyta</taxon>
        <taxon>Spermatophyta</taxon>
        <taxon>Magnoliopsida</taxon>
        <taxon>eudicotyledons</taxon>
        <taxon>Gunneridae</taxon>
        <taxon>Pentapetalae</taxon>
        <taxon>rosids</taxon>
        <taxon>fabids</taxon>
        <taxon>Fabales</taxon>
        <taxon>Fabaceae</taxon>
        <taxon>Papilionoideae</taxon>
        <taxon>50 kb inversion clade</taxon>
        <taxon>dalbergioids sensu lato</taxon>
        <taxon>Dalbergieae</taxon>
        <taxon>Pterocarpus clade</taxon>
        <taxon>Stylosanthes</taxon>
    </lineage>
</organism>
<dbReference type="EMBL" id="JASCZI010030244">
    <property type="protein sequence ID" value="MED6119687.1"/>
    <property type="molecule type" value="Genomic_DNA"/>
</dbReference>
<reference evidence="1 2" key="1">
    <citation type="journal article" date="2023" name="Plants (Basel)">
        <title>Bridging the Gap: Combining Genomics and Transcriptomics Approaches to Understand Stylosanthes scabra, an Orphan Legume from the Brazilian Caatinga.</title>
        <authorList>
            <person name="Ferreira-Neto J.R.C."/>
            <person name="da Silva M.D."/>
            <person name="Binneck E."/>
            <person name="de Melo N.F."/>
            <person name="da Silva R.H."/>
            <person name="de Melo A.L.T.M."/>
            <person name="Pandolfi V."/>
            <person name="Bustamante F.O."/>
            <person name="Brasileiro-Vidal A.C."/>
            <person name="Benko-Iseppon A.M."/>
        </authorList>
    </citation>
    <scope>NUCLEOTIDE SEQUENCE [LARGE SCALE GENOMIC DNA]</scope>
    <source>
        <tissue evidence="1">Leaves</tissue>
    </source>
</reference>
<evidence type="ECO:0000313" key="1">
    <source>
        <dbReference type="EMBL" id="MED6119687.1"/>
    </source>
</evidence>
<comment type="caution">
    <text evidence="1">The sequence shown here is derived from an EMBL/GenBank/DDBJ whole genome shotgun (WGS) entry which is preliminary data.</text>
</comment>
<name>A0ABU6R5J0_9FABA</name>
<sequence>MPSGGDLHGRRTSNINGNHSHHYHCVQKSLHLVTDYQRHKGLRKLITWERVTGLGRGSSLGFYLSKIENVEEKVLPGLKVPRPLDAAEACLYGWVEEAVLTQPSVVESDSLPEFHRNFPLMEDSGVEGDYVMEATGLSDRVPFRAGEDGPHFLWVYQELFTRLRMRLPFSDFQRDIMTRCRSPSVNFI</sequence>
<gene>
    <name evidence="1" type="ORF">PIB30_013803</name>
</gene>
<dbReference type="Proteomes" id="UP001341840">
    <property type="component" value="Unassembled WGS sequence"/>
</dbReference>
<proteinExistence type="predicted"/>
<accession>A0ABU6R5J0</accession>